<proteinExistence type="predicted"/>
<accession>A0A420B7Q5</accession>
<dbReference type="Proteomes" id="UP000286246">
    <property type="component" value="Unassembled WGS sequence"/>
</dbReference>
<comment type="caution">
    <text evidence="1">The sequence shown here is derived from an EMBL/GenBank/DDBJ whole genome shotgun (WGS) entry which is preliminary data.</text>
</comment>
<gene>
    <name evidence="1" type="ORF">DFQ12_2920</name>
</gene>
<sequence length="277" mass="32994">MNEGNREVKFKNAFQKSENKTYMTENIPFIQVIKVPIVADLVLSPTVLYDENGTSICFETEDEQFGRITIQKMDGIRICRGEIPPYHDPRENWEDFEVGTWVYRVENSTWLMERYQYEKKHYGQSYEWGNSVEEMLTDYTHYYFFFHDEFVEVIAKGFWWEKAEQNLLGKPLSMSHPFLKLQIDFTEELNINDARFYIKINPKSHQELLEDVRFCHQTILEVWVKIKGEYFQEGTLKIKENKAVVFSYYQPRFGKEIIIKKGIADLADLENVLLSKP</sequence>
<evidence type="ECO:0000313" key="2">
    <source>
        <dbReference type="Proteomes" id="UP000286246"/>
    </source>
</evidence>
<protein>
    <submittedName>
        <fullName evidence="1">Uncharacterized protein</fullName>
    </submittedName>
</protein>
<dbReference type="AlphaFoldDB" id="A0A420B7Q5"/>
<organism evidence="1 2">
    <name type="scientific">Sphingobacterium detergens</name>
    <dbReference type="NCBI Taxonomy" id="1145106"/>
    <lineage>
        <taxon>Bacteria</taxon>
        <taxon>Pseudomonadati</taxon>
        <taxon>Bacteroidota</taxon>
        <taxon>Sphingobacteriia</taxon>
        <taxon>Sphingobacteriales</taxon>
        <taxon>Sphingobacteriaceae</taxon>
        <taxon>Sphingobacterium</taxon>
    </lineage>
</organism>
<reference evidence="1 2" key="1">
    <citation type="submission" date="2018-09" db="EMBL/GenBank/DDBJ databases">
        <title>Genomic Encyclopedia of Type Strains, Phase III (KMG-III): the genomes of soil and plant-associated and newly described type strains.</title>
        <authorList>
            <person name="Whitman W."/>
        </authorList>
    </citation>
    <scope>NUCLEOTIDE SEQUENCE [LARGE SCALE GENOMIC DNA]</scope>
    <source>
        <strain evidence="1 2">CECT 7938</strain>
    </source>
</reference>
<name>A0A420B7Q5_SPHD1</name>
<evidence type="ECO:0000313" key="1">
    <source>
        <dbReference type="EMBL" id="RKE52678.1"/>
    </source>
</evidence>
<keyword evidence="2" id="KW-1185">Reference proteome</keyword>
<dbReference type="EMBL" id="RAPY01000002">
    <property type="protein sequence ID" value="RKE52678.1"/>
    <property type="molecule type" value="Genomic_DNA"/>
</dbReference>